<comment type="caution">
    <text evidence="1">The sequence shown here is derived from an EMBL/GenBank/DDBJ whole genome shotgun (WGS) entry which is preliminary data.</text>
</comment>
<proteinExistence type="predicted"/>
<sequence length="194" mass="22215">MSKEIVKQEVEQVCFAYEKAGKTGDKKDWKNFYELENSLIAKIENANWPKLSIPKSDIPRNKYEEDLIKAYEVLNKTNLPEILDNAVNAIDSAIMDIDMEANQEWHAKITLESALMEIAEHIEKQPRLSIPKHIAEELDTKFSDVHVLDLGYVLDQTGPYGSPEFDNYYFKNQDTIAAYMVSKALGVELVEVED</sequence>
<protein>
    <recommendedName>
        <fullName evidence="3">Phage protein</fullName>
    </recommendedName>
</protein>
<accession>A0ABV4D1B3</accession>
<gene>
    <name evidence="1" type="ORF">AALA52_03660</name>
</gene>
<evidence type="ECO:0008006" key="3">
    <source>
        <dbReference type="Google" id="ProtNLM"/>
    </source>
</evidence>
<reference evidence="1 2" key="1">
    <citation type="submission" date="2024-03" db="EMBL/GenBank/DDBJ databases">
        <title>Mouse gut bacterial collection (mGBC) of GemPharmatech.</title>
        <authorList>
            <person name="He Y."/>
            <person name="Dong L."/>
            <person name="Wu D."/>
            <person name="Gao X."/>
            <person name="Lin Z."/>
        </authorList>
    </citation>
    <scope>NUCLEOTIDE SEQUENCE [LARGE SCALE GENOMIC DNA]</scope>
    <source>
        <strain evidence="1 2">61-15</strain>
    </source>
</reference>
<keyword evidence="2" id="KW-1185">Reference proteome</keyword>
<evidence type="ECO:0000313" key="2">
    <source>
        <dbReference type="Proteomes" id="UP001565283"/>
    </source>
</evidence>
<evidence type="ECO:0000313" key="1">
    <source>
        <dbReference type="EMBL" id="MEY8443342.1"/>
    </source>
</evidence>
<dbReference type="Proteomes" id="UP001565283">
    <property type="component" value="Unassembled WGS sequence"/>
</dbReference>
<dbReference type="RefSeq" id="WP_369948052.1">
    <property type="nucleotide sequence ID" value="NZ_JBCLSH010000008.1"/>
</dbReference>
<dbReference type="EMBL" id="JBCLSH010000008">
    <property type="protein sequence ID" value="MEY8443342.1"/>
    <property type="molecule type" value="Genomic_DNA"/>
</dbReference>
<name>A0ABV4D1B3_9LACT</name>
<organism evidence="1 2">
    <name type="scientific">Lactococcus ileimucosae</name>
    <dbReference type="NCBI Taxonomy" id="2941329"/>
    <lineage>
        <taxon>Bacteria</taxon>
        <taxon>Bacillati</taxon>
        <taxon>Bacillota</taxon>
        <taxon>Bacilli</taxon>
        <taxon>Lactobacillales</taxon>
        <taxon>Streptococcaceae</taxon>
        <taxon>Lactococcus</taxon>
    </lineage>
</organism>